<keyword evidence="3" id="KW-1185">Reference proteome</keyword>
<dbReference type="EMBL" id="CP011545">
    <property type="protein sequence ID" value="AKK09493.1"/>
    <property type="molecule type" value="Genomic_DNA"/>
</dbReference>
<keyword evidence="1" id="KW-0472">Membrane</keyword>
<evidence type="ECO:0000313" key="2">
    <source>
        <dbReference type="EMBL" id="AKK09493.1"/>
    </source>
</evidence>
<feature type="transmembrane region" description="Helical" evidence="1">
    <location>
        <begin position="12"/>
        <end position="31"/>
    </location>
</feature>
<reference evidence="3" key="2">
    <citation type="submission" date="2015-05" db="EMBL/GenBank/DDBJ databases">
        <title>Complete genome sequence of Corynebacterium testudinoris DSM 44614, recovered from necrotic lesions in the mouth of a tortoise.</title>
        <authorList>
            <person name="Ruckert C."/>
            <person name="Albersmeier A."/>
            <person name="Winkler A."/>
            <person name="Tauch A."/>
        </authorList>
    </citation>
    <scope>NUCLEOTIDE SEQUENCE [LARGE SCALE GENOMIC DNA]</scope>
    <source>
        <strain evidence="3">DSM 44614</strain>
    </source>
</reference>
<accession>A0A0G3HC19</accession>
<sequence>METNRKIIPYSRALIPVSIAIVAGLLHLAGLLSVESFYGVAGVMLSTALLLTIIAAWSKRASE</sequence>
<dbReference type="KEGG" id="cted:CTEST_10350"/>
<protein>
    <submittedName>
        <fullName evidence="2">Uncharacterized protein</fullName>
    </submittedName>
</protein>
<dbReference type="RefSeq" id="WP_047253647.1">
    <property type="nucleotide sequence ID" value="NZ_CP011545.1"/>
</dbReference>
<feature type="transmembrane region" description="Helical" evidence="1">
    <location>
        <begin position="37"/>
        <end position="57"/>
    </location>
</feature>
<organism evidence="2 3">
    <name type="scientific">Corynebacterium testudinoris</name>
    <dbReference type="NCBI Taxonomy" id="136857"/>
    <lineage>
        <taxon>Bacteria</taxon>
        <taxon>Bacillati</taxon>
        <taxon>Actinomycetota</taxon>
        <taxon>Actinomycetes</taxon>
        <taxon>Mycobacteriales</taxon>
        <taxon>Corynebacteriaceae</taxon>
        <taxon>Corynebacterium</taxon>
    </lineage>
</organism>
<dbReference type="Proteomes" id="UP000035540">
    <property type="component" value="Chromosome"/>
</dbReference>
<reference evidence="2 3" key="1">
    <citation type="journal article" date="2015" name="Genome Announc.">
        <title>Complete Genome Sequence of the Type Strain Corynebacterium testudinoris DSM 44614, Recovered from Necrotic Lesions in the Mouth of a Tortoise.</title>
        <authorList>
            <person name="Ruckert C."/>
            <person name="Kriete M."/>
            <person name="Jaenicke S."/>
            <person name="Winkler A."/>
            <person name="Tauch A."/>
        </authorList>
    </citation>
    <scope>NUCLEOTIDE SEQUENCE [LARGE SCALE GENOMIC DNA]</scope>
    <source>
        <strain evidence="2 3">DSM 44614</strain>
    </source>
</reference>
<dbReference type="AlphaFoldDB" id="A0A0G3HC19"/>
<gene>
    <name evidence="2" type="ORF">CTEST_10350</name>
</gene>
<keyword evidence="1" id="KW-0812">Transmembrane</keyword>
<evidence type="ECO:0000256" key="1">
    <source>
        <dbReference type="SAM" id="Phobius"/>
    </source>
</evidence>
<dbReference type="PATRIC" id="fig|136857.5.peg.2056"/>
<proteinExistence type="predicted"/>
<name>A0A0G3HC19_9CORY</name>
<keyword evidence="1" id="KW-1133">Transmembrane helix</keyword>
<evidence type="ECO:0000313" key="3">
    <source>
        <dbReference type="Proteomes" id="UP000035540"/>
    </source>
</evidence>